<evidence type="ECO:0000256" key="6">
    <source>
        <dbReference type="ARBA" id="ARBA00022801"/>
    </source>
</evidence>
<evidence type="ECO:0000256" key="8">
    <source>
        <dbReference type="SAM" id="Phobius"/>
    </source>
</evidence>
<dbReference type="InterPro" id="IPR045249">
    <property type="entry name" value="HARBI1-like"/>
</dbReference>
<gene>
    <name evidence="11" type="ORF">Sradi_1512500</name>
</gene>
<feature type="domain" description="DDE Tnp4" evidence="9">
    <location>
        <begin position="360"/>
        <end position="410"/>
    </location>
</feature>
<keyword evidence="8" id="KW-1133">Transmembrane helix</keyword>
<feature type="domain" description="DUF8040" evidence="10">
    <location>
        <begin position="174"/>
        <end position="255"/>
    </location>
</feature>
<dbReference type="GO" id="GO:0004518">
    <property type="term" value="F:nuclease activity"/>
    <property type="evidence" value="ECO:0007669"/>
    <property type="project" value="UniProtKB-KW"/>
</dbReference>
<comment type="caution">
    <text evidence="11">The sequence shown here is derived from an EMBL/GenBank/DDBJ whole genome shotgun (WGS) entry which is preliminary data.</text>
</comment>
<comment type="subcellular location">
    <subcellularLocation>
        <location evidence="2">Nucleus</location>
    </subcellularLocation>
</comment>
<evidence type="ECO:0000256" key="5">
    <source>
        <dbReference type="ARBA" id="ARBA00022723"/>
    </source>
</evidence>
<dbReference type="PANTHER" id="PTHR22930">
    <property type="match status" value="1"/>
</dbReference>
<dbReference type="Pfam" id="PF26138">
    <property type="entry name" value="DUF8040"/>
    <property type="match status" value="1"/>
</dbReference>
<dbReference type="InterPro" id="IPR058353">
    <property type="entry name" value="DUF8040"/>
</dbReference>
<dbReference type="GO" id="GO:0005634">
    <property type="term" value="C:nucleus"/>
    <property type="evidence" value="ECO:0007669"/>
    <property type="project" value="UniProtKB-SubCell"/>
</dbReference>
<dbReference type="InterPro" id="IPR027806">
    <property type="entry name" value="HARBI1_dom"/>
</dbReference>
<evidence type="ECO:0000256" key="4">
    <source>
        <dbReference type="ARBA" id="ARBA00022722"/>
    </source>
</evidence>
<keyword evidence="8" id="KW-0472">Membrane</keyword>
<protein>
    <recommendedName>
        <fullName evidence="12">DDE Tnp4 domain-containing protein</fullName>
    </recommendedName>
</protein>
<feature type="transmembrane region" description="Helical" evidence="8">
    <location>
        <begin position="114"/>
        <end position="142"/>
    </location>
</feature>
<evidence type="ECO:0000259" key="9">
    <source>
        <dbReference type="Pfam" id="PF13359"/>
    </source>
</evidence>
<proteinExistence type="inferred from homology"/>
<sequence>MCLIPFQSLFVGVELYLASRLTEKAISGRVLFERYISAPIALRYGTSGPKISSLCAGGRNGSLLTSSDRTTIGVLNGLPSFLTPLKGETSLCVLLALHLRHSSNINRMRSDRRILAMIAVQQITIDIVVGLFILLYIIHMLMSRNNRPRRVRTRRYTVNSRISYQIKNLHRLVSLSDSSCLRNLRMDRNAFGRLCYILEHSGGLTTTKHVTMSEQVAMFLSIIAHHKKNCVVKHDFLRSGRTVSKHFHAVLNTIYKLTHVFLAKAIPIADDCADPWWRCFKTKEGTVLGKDKLRLMFSEFAIPTCNSYMCSLVGKEAPQETTICVTTVMQCRWLLDPIPCVCYHLQEWDRGHGGPQNPRELFNLKHSSARNVIERAFRLLKVRWGILRSQSFYLVDTQNKIIFVCCLLHNFLRNEMSDDPFELEILDEDNACSEANAECIGSIDTTTAWTSWRDQLAPSMYTEWLSRP</sequence>
<comment type="similarity">
    <text evidence="3">Belongs to the HARBI1 family.</text>
</comment>
<dbReference type="AlphaFoldDB" id="A0AAW2U8C1"/>
<reference evidence="11" key="1">
    <citation type="submission" date="2020-06" db="EMBL/GenBank/DDBJ databases">
        <authorList>
            <person name="Li T."/>
            <person name="Hu X."/>
            <person name="Zhang T."/>
            <person name="Song X."/>
            <person name="Zhang H."/>
            <person name="Dai N."/>
            <person name="Sheng W."/>
            <person name="Hou X."/>
            <person name="Wei L."/>
        </authorList>
    </citation>
    <scope>NUCLEOTIDE SEQUENCE</scope>
    <source>
        <strain evidence="11">G02</strain>
        <tissue evidence="11">Leaf</tissue>
    </source>
</reference>
<dbReference type="GO" id="GO:0046872">
    <property type="term" value="F:metal ion binding"/>
    <property type="evidence" value="ECO:0007669"/>
    <property type="project" value="UniProtKB-KW"/>
</dbReference>
<dbReference type="GO" id="GO:0016787">
    <property type="term" value="F:hydrolase activity"/>
    <property type="evidence" value="ECO:0007669"/>
    <property type="project" value="UniProtKB-KW"/>
</dbReference>
<accession>A0AAW2U8C1</accession>
<evidence type="ECO:0000313" key="11">
    <source>
        <dbReference type="EMBL" id="KAL0413108.1"/>
    </source>
</evidence>
<reference evidence="11" key="2">
    <citation type="journal article" date="2024" name="Plant">
        <title>Genomic evolution and insights into agronomic trait innovations of Sesamum species.</title>
        <authorList>
            <person name="Miao H."/>
            <person name="Wang L."/>
            <person name="Qu L."/>
            <person name="Liu H."/>
            <person name="Sun Y."/>
            <person name="Le M."/>
            <person name="Wang Q."/>
            <person name="Wei S."/>
            <person name="Zheng Y."/>
            <person name="Lin W."/>
            <person name="Duan Y."/>
            <person name="Cao H."/>
            <person name="Xiong S."/>
            <person name="Wang X."/>
            <person name="Wei L."/>
            <person name="Li C."/>
            <person name="Ma Q."/>
            <person name="Ju M."/>
            <person name="Zhao R."/>
            <person name="Li G."/>
            <person name="Mu C."/>
            <person name="Tian Q."/>
            <person name="Mei H."/>
            <person name="Zhang T."/>
            <person name="Gao T."/>
            <person name="Zhang H."/>
        </authorList>
    </citation>
    <scope>NUCLEOTIDE SEQUENCE</scope>
    <source>
        <strain evidence="11">G02</strain>
    </source>
</reference>
<dbReference type="EMBL" id="JACGWJ010000006">
    <property type="protein sequence ID" value="KAL0413108.1"/>
    <property type="molecule type" value="Genomic_DNA"/>
</dbReference>
<name>A0AAW2U8C1_SESRA</name>
<comment type="cofactor">
    <cofactor evidence="1">
        <name>a divalent metal cation</name>
        <dbReference type="ChEBI" id="CHEBI:60240"/>
    </cofactor>
</comment>
<evidence type="ECO:0000256" key="2">
    <source>
        <dbReference type="ARBA" id="ARBA00004123"/>
    </source>
</evidence>
<dbReference type="Pfam" id="PF13359">
    <property type="entry name" value="DDE_Tnp_4"/>
    <property type="match status" value="1"/>
</dbReference>
<evidence type="ECO:0000256" key="1">
    <source>
        <dbReference type="ARBA" id="ARBA00001968"/>
    </source>
</evidence>
<evidence type="ECO:0000256" key="7">
    <source>
        <dbReference type="ARBA" id="ARBA00023242"/>
    </source>
</evidence>
<keyword evidence="4" id="KW-0540">Nuclease</keyword>
<keyword evidence="7" id="KW-0539">Nucleus</keyword>
<keyword evidence="5" id="KW-0479">Metal-binding</keyword>
<organism evidence="11">
    <name type="scientific">Sesamum radiatum</name>
    <name type="common">Black benniseed</name>
    <dbReference type="NCBI Taxonomy" id="300843"/>
    <lineage>
        <taxon>Eukaryota</taxon>
        <taxon>Viridiplantae</taxon>
        <taxon>Streptophyta</taxon>
        <taxon>Embryophyta</taxon>
        <taxon>Tracheophyta</taxon>
        <taxon>Spermatophyta</taxon>
        <taxon>Magnoliopsida</taxon>
        <taxon>eudicotyledons</taxon>
        <taxon>Gunneridae</taxon>
        <taxon>Pentapetalae</taxon>
        <taxon>asterids</taxon>
        <taxon>lamiids</taxon>
        <taxon>Lamiales</taxon>
        <taxon>Pedaliaceae</taxon>
        <taxon>Sesamum</taxon>
    </lineage>
</organism>
<evidence type="ECO:0000256" key="3">
    <source>
        <dbReference type="ARBA" id="ARBA00006958"/>
    </source>
</evidence>
<evidence type="ECO:0008006" key="12">
    <source>
        <dbReference type="Google" id="ProtNLM"/>
    </source>
</evidence>
<keyword evidence="6" id="KW-0378">Hydrolase</keyword>
<dbReference type="PANTHER" id="PTHR22930:SF281">
    <property type="entry name" value="NUCLEASE"/>
    <property type="match status" value="1"/>
</dbReference>
<keyword evidence="8" id="KW-0812">Transmembrane</keyword>
<evidence type="ECO:0000259" key="10">
    <source>
        <dbReference type="Pfam" id="PF26138"/>
    </source>
</evidence>